<feature type="region of interest" description="Disordered" evidence="1">
    <location>
        <begin position="1"/>
        <end position="21"/>
    </location>
</feature>
<accession>A0A139A3R2</accession>
<dbReference type="AlphaFoldDB" id="A0A139A3R2"/>
<proteinExistence type="predicted"/>
<evidence type="ECO:0000256" key="1">
    <source>
        <dbReference type="SAM" id="MobiDB-lite"/>
    </source>
</evidence>
<sequence length="57" mass="6708">MFRREPGLFHKPPSFQPPHTARPPPRLCLILQFPPQSGRNQRTQVLVLERFKHPLLV</sequence>
<name>A0A139A3R2_GONPJ</name>
<dbReference type="Proteomes" id="UP000070544">
    <property type="component" value="Unassembled WGS sequence"/>
</dbReference>
<protein>
    <submittedName>
        <fullName evidence="2">Uncharacterized protein</fullName>
    </submittedName>
</protein>
<reference evidence="2 3" key="1">
    <citation type="journal article" date="2015" name="Genome Biol. Evol.">
        <title>Phylogenomic analyses indicate that early fungi evolved digesting cell walls of algal ancestors of land plants.</title>
        <authorList>
            <person name="Chang Y."/>
            <person name="Wang S."/>
            <person name="Sekimoto S."/>
            <person name="Aerts A.L."/>
            <person name="Choi C."/>
            <person name="Clum A."/>
            <person name="LaButti K.M."/>
            <person name="Lindquist E.A."/>
            <person name="Yee Ngan C."/>
            <person name="Ohm R.A."/>
            <person name="Salamov A.A."/>
            <person name="Grigoriev I.V."/>
            <person name="Spatafora J.W."/>
            <person name="Berbee M.L."/>
        </authorList>
    </citation>
    <scope>NUCLEOTIDE SEQUENCE [LARGE SCALE GENOMIC DNA]</scope>
    <source>
        <strain evidence="2 3">JEL478</strain>
    </source>
</reference>
<organism evidence="2 3">
    <name type="scientific">Gonapodya prolifera (strain JEL478)</name>
    <name type="common">Monoblepharis prolifera</name>
    <dbReference type="NCBI Taxonomy" id="1344416"/>
    <lineage>
        <taxon>Eukaryota</taxon>
        <taxon>Fungi</taxon>
        <taxon>Fungi incertae sedis</taxon>
        <taxon>Chytridiomycota</taxon>
        <taxon>Chytridiomycota incertae sedis</taxon>
        <taxon>Monoblepharidomycetes</taxon>
        <taxon>Monoblepharidales</taxon>
        <taxon>Gonapodyaceae</taxon>
        <taxon>Gonapodya</taxon>
    </lineage>
</organism>
<gene>
    <name evidence="2" type="ORF">M427DRAFT_60686</name>
</gene>
<dbReference type="EMBL" id="KQ965802">
    <property type="protein sequence ID" value="KXS11456.1"/>
    <property type="molecule type" value="Genomic_DNA"/>
</dbReference>
<keyword evidence="3" id="KW-1185">Reference proteome</keyword>
<evidence type="ECO:0000313" key="3">
    <source>
        <dbReference type="Proteomes" id="UP000070544"/>
    </source>
</evidence>
<evidence type="ECO:0000313" key="2">
    <source>
        <dbReference type="EMBL" id="KXS11456.1"/>
    </source>
</evidence>